<feature type="transmembrane region" description="Helical" evidence="1">
    <location>
        <begin position="100"/>
        <end position="125"/>
    </location>
</feature>
<organism evidence="3 4">
    <name type="scientific">Saccharopolyspora dendranthemae</name>
    <dbReference type="NCBI Taxonomy" id="1181886"/>
    <lineage>
        <taxon>Bacteria</taxon>
        <taxon>Bacillati</taxon>
        <taxon>Actinomycetota</taxon>
        <taxon>Actinomycetes</taxon>
        <taxon>Pseudonocardiales</taxon>
        <taxon>Pseudonocardiaceae</taxon>
        <taxon>Saccharopolyspora</taxon>
    </lineage>
</organism>
<reference evidence="3 4" key="1">
    <citation type="submission" date="2019-06" db="EMBL/GenBank/DDBJ databases">
        <title>Sequencing the genomes of 1000 actinobacteria strains.</title>
        <authorList>
            <person name="Klenk H.-P."/>
        </authorList>
    </citation>
    <scope>NUCLEOTIDE SEQUENCE [LARGE SCALE GENOMIC DNA]</scope>
    <source>
        <strain evidence="3 4">DSM 46699</strain>
    </source>
</reference>
<evidence type="ECO:0000256" key="1">
    <source>
        <dbReference type="SAM" id="Phobius"/>
    </source>
</evidence>
<dbReference type="InterPro" id="IPR006976">
    <property type="entry name" value="VanZ-like"/>
</dbReference>
<protein>
    <submittedName>
        <fullName evidence="3">VanZ like protein</fullName>
    </submittedName>
</protein>
<feature type="transmembrane region" description="Helical" evidence="1">
    <location>
        <begin position="145"/>
        <end position="164"/>
    </location>
</feature>
<gene>
    <name evidence="3" type="ORF">FHU35_12429</name>
</gene>
<sequence length="171" mass="17477">MEHEALGSVAGAVLGQRSVLVIFAVGAVLLGSASWLVAHRRGWRRVPAVLAGVSLALALSVTQGRQPFQFVELNFSACALTSGAAGLNEAALNVAMLMPLGLFAALATGRIVGAVLFCVATSVVFEVAQGMFDTGSCVGQDVLSNSIGGACAAVVGGVVARRWLQRPQRAT</sequence>
<evidence type="ECO:0000313" key="3">
    <source>
        <dbReference type="EMBL" id="TWF95434.1"/>
    </source>
</evidence>
<feature type="transmembrane region" description="Helical" evidence="1">
    <location>
        <begin position="20"/>
        <end position="38"/>
    </location>
</feature>
<accession>A0A561U7U5</accession>
<keyword evidence="4" id="KW-1185">Reference proteome</keyword>
<dbReference type="RefSeq" id="WP_186459375.1">
    <property type="nucleotide sequence ID" value="NZ_VIWX01000002.1"/>
</dbReference>
<feature type="transmembrane region" description="Helical" evidence="1">
    <location>
        <begin position="45"/>
        <end position="62"/>
    </location>
</feature>
<evidence type="ECO:0000313" key="4">
    <source>
        <dbReference type="Proteomes" id="UP000316184"/>
    </source>
</evidence>
<name>A0A561U7U5_9PSEU</name>
<feature type="domain" description="VanZ-like" evidence="2">
    <location>
        <begin position="85"/>
        <end position="155"/>
    </location>
</feature>
<keyword evidence="1" id="KW-0812">Transmembrane</keyword>
<evidence type="ECO:0000259" key="2">
    <source>
        <dbReference type="Pfam" id="PF04892"/>
    </source>
</evidence>
<keyword evidence="1" id="KW-0472">Membrane</keyword>
<dbReference type="Pfam" id="PF04892">
    <property type="entry name" value="VanZ"/>
    <property type="match status" value="1"/>
</dbReference>
<keyword evidence="1" id="KW-1133">Transmembrane helix</keyword>
<comment type="caution">
    <text evidence="3">The sequence shown here is derived from an EMBL/GenBank/DDBJ whole genome shotgun (WGS) entry which is preliminary data.</text>
</comment>
<dbReference type="AlphaFoldDB" id="A0A561U7U5"/>
<dbReference type="EMBL" id="VIWX01000002">
    <property type="protein sequence ID" value="TWF95434.1"/>
    <property type="molecule type" value="Genomic_DNA"/>
</dbReference>
<dbReference type="Proteomes" id="UP000316184">
    <property type="component" value="Unassembled WGS sequence"/>
</dbReference>
<proteinExistence type="predicted"/>